<dbReference type="STRING" id="980251.GCA_001642875_03003"/>
<feature type="compositionally biased region" description="Polar residues" evidence="1">
    <location>
        <begin position="35"/>
        <end position="47"/>
    </location>
</feature>
<feature type="compositionally biased region" description="Basic and acidic residues" evidence="1">
    <location>
        <begin position="19"/>
        <end position="29"/>
    </location>
</feature>
<accession>A0A5B9P2T8</accession>
<keyword evidence="3" id="KW-1185">Reference proteome</keyword>
<evidence type="ECO:0000256" key="1">
    <source>
        <dbReference type="SAM" id="MobiDB-lite"/>
    </source>
</evidence>
<name>A0A5B9P2T8_9BACT</name>
<feature type="region of interest" description="Disordered" evidence="1">
    <location>
        <begin position="87"/>
        <end position="110"/>
    </location>
</feature>
<dbReference type="Proteomes" id="UP000322214">
    <property type="component" value="Chromosome"/>
</dbReference>
<dbReference type="AlphaFoldDB" id="A0A5B9P2T8"/>
<organism evidence="2 3">
    <name type="scientific">Mariniblastus fucicola</name>
    <dbReference type="NCBI Taxonomy" id="980251"/>
    <lineage>
        <taxon>Bacteria</taxon>
        <taxon>Pseudomonadati</taxon>
        <taxon>Planctomycetota</taxon>
        <taxon>Planctomycetia</taxon>
        <taxon>Pirellulales</taxon>
        <taxon>Pirellulaceae</taxon>
        <taxon>Mariniblastus</taxon>
    </lineage>
</organism>
<evidence type="ECO:0000313" key="2">
    <source>
        <dbReference type="EMBL" id="QEG20847.1"/>
    </source>
</evidence>
<feature type="region of interest" description="Disordered" evidence="1">
    <location>
        <begin position="1"/>
        <end position="47"/>
    </location>
</feature>
<reference evidence="2 3" key="1">
    <citation type="submission" date="2019-08" db="EMBL/GenBank/DDBJ databases">
        <title>Deep-cultivation of Planctomycetes and their phenomic and genomic characterization uncovers novel biology.</title>
        <authorList>
            <person name="Wiegand S."/>
            <person name="Jogler M."/>
            <person name="Boedeker C."/>
            <person name="Pinto D."/>
            <person name="Vollmers J."/>
            <person name="Rivas-Marin E."/>
            <person name="Kohn T."/>
            <person name="Peeters S.H."/>
            <person name="Heuer A."/>
            <person name="Rast P."/>
            <person name="Oberbeckmann S."/>
            <person name="Bunk B."/>
            <person name="Jeske O."/>
            <person name="Meyerdierks A."/>
            <person name="Storesund J.E."/>
            <person name="Kallscheuer N."/>
            <person name="Luecker S."/>
            <person name="Lage O.M."/>
            <person name="Pohl T."/>
            <person name="Merkel B.J."/>
            <person name="Hornburger P."/>
            <person name="Mueller R.-W."/>
            <person name="Bruemmer F."/>
            <person name="Labrenz M."/>
            <person name="Spormann A.M."/>
            <person name="Op den Camp H."/>
            <person name="Overmann J."/>
            <person name="Amann R."/>
            <person name="Jetten M.S.M."/>
            <person name="Mascher T."/>
            <person name="Medema M.H."/>
            <person name="Devos D.P."/>
            <person name="Kaster A.-K."/>
            <person name="Ovreas L."/>
            <person name="Rohde M."/>
            <person name="Galperin M.Y."/>
            <person name="Jogler C."/>
        </authorList>
    </citation>
    <scope>NUCLEOTIDE SEQUENCE [LARGE SCALE GENOMIC DNA]</scope>
    <source>
        <strain evidence="2 3">FC18</strain>
    </source>
</reference>
<feature type="compositionally biased region" description="Basic residues" evidence="1">
    <location>
        <begin position="87"/>
        <end position="104"/>
    </location>
</feature>
<gene>
    <name evidence="2" type="ORF">MFFC18_06980</name>
</gene>
<feature type="compositionally biased region" description="Basic and acidic residues" evidence="1">
    <location>
        <begin position="1"/>
        <end position="11"/>
    </location>
</feature>
<protein>
    <submittedName>
        <fullName evidence="2">Uncharacterized protein</fullName>
    </submittedName>
</protein>
<evidence type="ECO:0000313" key="3">
    <source>
        <dbReference type="Proteomes" id="UP000322214"/>
    </source>
</evidence>
<proteinExistence type="predicted"/>
<dbReference type="EMBL" id="CP042912">
    <property type="protein sequence ID" value="QEG20847.1"/>
    <property type="molecule type" value="Genomic_DNA"/>
</dbReference>
<dbReference type="KEGG" id="mff:MFFC18_06980"/>
<sequence length="180" mass="20294">MHSRELTEVRSSENSIESQNEKAHPETSRQRRHSNATLKSPNRTRFSLQPVVRNGHFVMTGQTGSHLGHLCDLKMREHSKSELRLPTRKTHARHPHAQSAKRQKVGPSFHGGSTFPVYSNTRHSMEFHDRVTDQGRGLKHVRPSVAIGCSTALNLVGSPEDRRAFVAVAGRLFRTTDSIY</sequence>